<dbReference type="Proteomes" id="UP001174909">
    <property type="component" value="Unassembled WGS sequence"/>
</dbReference>
<sequence>MIDPARTLFAISSKSGTTTEPLTFYAYFRDLVEAALGVEAAGDSFIAVTDPDTPLAIKAIEDNFRRAFLNNPDIGGRYSVLSYFGLAPAALTGVDLDRLLASAERMQTRCLADGPASANPGGWLGATIGTMVKQGRDKLTLISTDSIAPFGLWVEQLLAESTGKDNTGVIPVAAEPPPDPGANCYGDDRFFVQLRLANDDNNVPDGLVGQLMAAGHPVAVLELADEYDLGAEFYRWEYATAVAGHVLGIHPFDQPDVQGAKDRTINVLEQWRRDGRQPAARSDDTANLAKLLEASGSGDYLAIMAYLPDTDRIREAVNDLRRRVMSKYQIATTMGYGPRFLHSTGQLHKGGPASGIFLQLTQDHQSDIAIPGWNFSFGVLADAQALGDLQALEDLGGRTASLHLGSDPAGGIKRLTDAL</sequence>
<dbReference type="GO" id="GO:0006096">
    <property type="term" value="P:glycolytic process"/>
    <property type="evidence" value="ECO:0007669"/>
    <property type="project" value="UniProtKB-KW"/>
</dbReference>
<evidence type="ECO:0000256" key="3">
    <source>
        <dbReference type="ARBA" id="ARBA00023235"/>
    </source>
</evidence>
<dbReference type="InterPro" id="IPR046348">
    <property type="entry name" value="SIS_dom_sf"/>
</dbReference>
<dbReference type="PANTHER" id="PTHR11469">
    <property type="entry name" value="GLUCOSE-6-PHOSPHATE ISOMERASE"/>
    <property type="match status" value="1"/>
</dbReference>
<keyword evidence="1" id="KW-0312">Gluconeogenesis</keyword>
<dbReference type="PROSITE" id="PS51463">
    <property type="entry name" value="P_GLUCOSE_ISOMERASE_3"/>
    <property type="match status" value="1"/>
</dbReference>
<dbReference type="GO" id="GO:0048029">
    <property type="term" value="F:monosaccharide binding"/>
    <property type="evidence" value="ECO:0007669"/>
    <property type="project" value="TreeGrafter"/>
</dbReference>
<dbReference type="InterPro" id="IPR001672">
    <property type="entry name" value="G6P_Isomerase"/>
</dbReference>
<dbReference type="SUPFAM" id="SSF53697">
    <property type="entry name" value="SIS domain"/>
    <property type="match status" value="1"/>
</dbReference>
<accession>A0AA35RXH5</accession>
<dbReference type="GO" id="GO:0005829">
    <property type="term" value="C:cytosol"/>
    <property type="evidence" value="ECO:0007669"/>
    <property type="project" value="TreeGrafter"/>
</dbReference>
<dbReference type="Pfam" id="PF00342">
    <property type="entry name" value="PGI"/>
    <property type="match status" value="1"/>
</dbReference>
<dbReference type="GO" id="GO:0004347">
    <property type="term" value="F:glucose-6-phosphate isomerase activity"/>
    <property type="evidence" value="ECO:0007669"/>
    <property type="project" value="InterPro"/>
</dbReference>
<evidence type="ECO:0000256" key="1">
    <source>
        <dbReference type="ARBA" id="ARBA00022432"/>
    </source>
</evidence>
<comment type="caution">
    <text evidence="4">The sequence shown here is derived from an EMBL/GenBank/DDBJ whole genome shotgun (WGS) entry which is preliminary data.</text>
</comment>
<gene>
    <name evidence="4" type="ORF">GBAR_LOCUS11023</name>
</gene>
<dbReference type="GO" id="GO:0051156">
    <property type="term" value="P:glucose 6-phosphate metabolic process"/>
    <property type="evidence" value="ECO:0007669"/>
    <property type="project" value="TreeGrafter"/>
</dbReference>
<name>A0AA35RXH5_GEOBA</name>
<dbReference type="GO" id="GO:0097367">
    <property type="term" value="F:carbohydrate derivative binding"/>
    <property type="evidence" value="ECO:0007669"/>
    <property type="project" value="InterPro"/>
</dbReference>
<dbReference type="AlphaFoldDB" id="A0AA35RXH5"/>
<keyword evidence="5" id="KW-1185">Reference proteome</keyword>
<proteinExistence type="predicted"/>
<evidence type="ECO:0000313" key="4">
    <source>
        <dbReference type="EMBL" id="CAI8018212.1"/>
    </source>
</evidence>
<keyword evidence="3 4" id="KW-0413">Isomerase</keyword>
<protein>
    <submittedName>
        <fullName evidence="4">Glucose-6-phosphate isomerase</fullName>
    </submittedName>
</protein>
<dbReference type="GO" id="GO:0006094">
    <property type="term" value="P:gluconeogenesis"/>
    <property type="evidence" value="ECO:0007669"/>
    <property type="project" value="UniProtKB-KW"/>
</dbReference>
<organism evidence="4 5">
    <name type="scientific">Geodia barretti</name>
    <name type="common">Barrett's horny sponge</name>
    <dbReference type="NCBI Taxonomy" id="519541"/>
    <lineage>
        <taxon>Eukaryota</taxon>
        <taxon>Metazoa</taxon>
        <taxon>Porifera</taxon>
        <taxon>Demospongiae</taxon>
        <taxon>Heteroscleromorpha</taxon>
        <taxon>Tetractinellida</taxon>
        <taxon>Astrophorina</taxon>
        <taxon>Geodiidae</taxon>
        <taxon>Geodia</taxon>
    </lineage>
</organism>
<evidence type="ECO:0000256" key="2">
    <source>
        <dbReference type="ARBA" id="ARBA00023152"/>
    </source>
</evidence>
<evidence type="ECO:0000313" key="5">
    <source>
        <dbReference type="Proteomes" id="UP001174909"/>
    </source>
</evidence>
<keyword evidence="2" id="KW-0324">Glycolysis</keyword>
<dbReference type="EMBL" id="CASHTH010001687">
    <property type="protein sequence ID" value="CAI8018212.1"/>
    <property type="molecule type" value="Genomic_DNA"/>
</dbReference>
<dbReference type="PANTHER" id="PTHR11469:SF1">
    <property type="entry name" value="GLUCOSE-6-PHOSPHATE ISOMERASE"/>
    <property type="match status" value="1"/>
</dbReference>
<dbReference type="Gene3D" id="3.40.50.10490">
    <property type="entry name" value="Glucose-6-phosphate isomerase like protein, domain 1"/>
    <property type="match status" value="3"/>
</dbReference>
<reference evidence="4" key="1">
    <citation type="submission" date="2023-03" db="EMBL/GenBank/DDBJ databases">
        <authorList>
            <person name="Steffen K."/>
            <person name="Cardenas P."/>
        </authorList>
    </citation>
    <scope>NUCLEOTIDE SEQUENCE</scope>
</reference>